<accession>A0ABD0P3R5</accession>
<evidence type="ECO:0000256" key="1">
    <source>
        <dbReference type="SAM" id="MobiDB-lite"/>
    </source>
</evidence>
<comment type="caution">
    <text evidence="3">The sequence shown here is derived from an EMBL/GenBank/DDBJ whole genome shotgun (WGS) entry which is preliminary data.</text>
</comment>
<feature type="non-terminal residue" evidence="3">
    <location>
        <position position="72"/>
    </location>
</feature>
<dbReference type="Pfam" id="PF01067">
    <property type="entry name" value="Calpain_III"/>
    <property type="match status" value="1"/>
</dbReference>
<feature type="compositionally biased region" description="Basic and acidic residues" evidence="1">
    <location>
        <begin position="1"/>
        <end position="10"/>
    </location>
</feature>
<evidence type="ECO:0000313" key="4">
    <source>
        <dbReference type="Proteomes" id="UP001529510"/>
    </source>
</evidence>
<evidence type="ECO:0000259" key="2">
    <source>
        <dbReference type="Pfam" id="PF01067"/>
    </source>
</evidence>
<sequence>IFLEKSSKDVDDYDYGEDGEDDEEGVVVAPVSKTEKQGEKKKKCTVLVELLQKYRRQKDKVNFLNIAFHIYK</sequence>
<dbReference type="Gene3D" id="2.60.120.380">
    <property type="match status" value="1"/>
</dbReference>
<protein>
    <recommendedName>
        <fullName evidence="2">Peptidase C2 calpain large subunit domain-containing protein</fullName>
    </recommendedName>
</protein>
<feature type="domain" description="Peptidase C2 calpain large subunit" evidence="2">
    <location>
        <begin position="33"/>
        <end position="72"/>
    </location>
</feature>
<reference evidence="3 4" key="1">
    <citation type="submission" date="2024-05" db="EMBL/GenBank/DDBJ databases">
        <title>Genome sequencing and assembly of Indian major carp, Cirrhinus mrigala (Hamilton, 1822).</title>
        <authorList>
            <person name="Mohindra V."/>
            <person name="Chowdhury L.M."/>
            <person name="Lal K."/>
            <person name="Jena J.K."/>
        </authorList>
    </citation>
    <scope>NUCLEOTIDE SEQUENCE [LARGE SCALE GENOMIC DNA]</scope>
    <source>
        <strain evidence="3">CM1030</strain>
        <tissue evidence="3">Blood</tissue>
    </source>
</reference>
<dbReference type="AlphaFoldDB" id="A0ABD0P3R5"/>
<proteinExistence type="predicted"/>
<name>A0ABD0P3R5_CIRMR</name>
<gene>
    <name evidence="3" type="ORF">M9458_036472</name>
</gene>
<dbReference type="EMBL" id="JAMKFB020000018">
    <property type="protein sequence ID" value="KAL0168250.1"/>
    <property type="molecule type" value="Genomic_DNA"/>
</dbReference>
<evidence type="ECO:0000313" key="3">
    <source>
        <dbReference type="EMBL" id="KAL0168250.1"/>
    </source>
</evidence>
<dbReference type="Proteomes" id="UP001529510">
    <property type="component" value="Unassembled WGS sequence"/>
</dbReference>
<feature type="non-terminal residue" evidence="3">
    <location>
        <position position="1"/>
    </location>
</feature>
<organism evidence="3 4">
    <name type="scientific">Cirrhinus mrigala</name>
    <name type="common">Mrigala</name>
    <dbReference type="NCBI Taxonomy" id="683832"/>
    <lineage>
        <taxon>Eukaryota</taxon>
        <taxon>Metazoa</taxon>
        <taxon>Chordata</taxon>
        <taxon>Craniata</taxon>
        <taxon>Vertebrata</taxon>
        <taxon>Euteleostomi</taxon>
        <taxon>Actinopterygii</taxon>
        <taxon>Neopterygii</taxon>
        <taxon>Teleostei</taxon>
        <taxon>Ostariophysi</taxon>
        <taxon>Cypriniformes</taxon>
        <taxon>Cyprinidae</taxon>
        <taxon>Labeoninae</taxon>
        <taxon>Labeonini</taxon>
        <taxon>Cirrhinus</taxon>
    </lineage>
</organism>
<feature type="compositionally biased region" description="Acidic residues" evidence="1">
    <location>
        <begin position="11"/>
        <end position="24"/>
    </location>
</feature>
<feature type="region of interest" description="Disordered" evidence="1">
    <location>
        <begin position="1"/>
        <end position="24"/>
    </location>
</feature>
<keyword evidence="4" id="KW-1185">Reference proteome</keyword>
<dbReference type="InterPro" id="IPR022682">
    <property type="entry name" value="Calpain_domain_III"/>
</dbReference>